<organism evidence="2 3">
    <name type="scientific">Cystoisospora suis</name>
    <dbReference type="NCBI Taxonomy" id="483139"/>
    <lineage>
        <taxon>Eukaryota</taxon>
        <taxon>Sar</taxon>
        <taxon>Alveolata</taxon>
        <taxon>Apicomplexa</taxon>
        <taxon>Conoidasida</taxon>
        <taxon>Coccidia</taxon>
        <taxon>Eucoccidiorida</taxon>
        <taxon>Eimeriorina</taxon>
        <taxon>Sarcocystidae</taxon>
        <taxon>Cystoisospora</taxon>
    </lineage>
</organism>
<feature type="compositionally biased region" description="Basic and acidic residues" evidence="1">
    <location>
        <begin position="2072"/>
        <end position="2089"/>
    </location>
</feature>
<dbReference type="Proteomes" id="UP000221165">
    <property type="component" value="Unassembled WGS sequence"/>
</dbReference>
<accession>A0A2C6KMB8</accession>
<feature type="compositionally biased region" description="Low complexity" evidence="1">
    <location>
        <begin position="652"/>
        <end position="665"/>
    </location>
</feature>
<sequence length="2171" mass="235825">RAALGASSRRSQRYQASLRGDSAASPEPVSEKAIGQQVLRSSLRAPTSPSNRVSIPSGEGNTEAGRLQRRFGHDETVRCFTGEVICREQEDDLAESGWSGGKVEMSRDRGTTTVSNTGETESPSSREKAVDSRARMYLTRCDEEATQASGSRADHKTPRNQNFSGGECARQAAGRIVTDRGDGAPGLGDAARQSESYELAGPTEGQSRRMISNRERRDGPMHHGHTSRGPECCREADASAYEEDPTPDKSSSETRANKPGCMLSPMEPSSLTDTISSQAQGRLEEIGWENGDGVKVGSLLEEKEEQQREEERKESPAGDVKTEFRRGETRSGRRSGGLHSDDSTDSDSPPASILQGNPAADSVTKDVALTPGFAGSLAGLRTDVTTTKAERQETKSAETPRDDAPCLTPRGAIPLVRGRSNDNPWSPKIDNRGRGVQQRSEPTAEQQESSAHSLPEREPMSYQKREEGEEAPPVLPPTRRTSFVDGSSEISHHEVEDEQREASRDSSTAVFETPRDVEVWRLVLQQQQQQQRLLMMLHQQQMALQEQLAWWQKQQATTKLPVSCCASSSSSPLLCASLPPSSQAHQPHGRFAFDDAGSCPERPESLASPASVINTLTSLPGPVHIAPSMRAAPPLSPGLHGSASTHRRDPSGRSPSSPMSHDSPSATFNDSQQPPSLGCAKSFSAPAASSDITDTPVVVERTPERKESTRNPDQESRQDTRALPSMTPDSRGEFPVSSPRQKLPPNVSSEEAAAAHRPWHYGEDQAAPHFPETRHVGASIRQRQGVDSQSGERTRVSHYDSLNGNPSARGETGERGRLLSVTPGSQPEQGQGGRKTDGARWTEEVTAALQRQQIELHKQLHALQELVELQQVAYGAGREGTSALPSSGEGTFPELLSPYQRAYAFEPRDTSEPMVAGAAVSRLDEKRDSRATVFRSDGQSGRVPQSDSQVAGSAVKDWSTSGDCVLGAKAASGLCHADECVYFSKSLCWKSEPPGSEEFFEAATLSCFPSTTSMEGEKETNGSCQYVLRSRAFLEDGRDGRKADDDTIDSGRVMPKSLQQTGYQTGPGGAHAGPPPVRLVASALSSSSRSSHSLAFSPRTPNGGFASSSSCRDEPQHQDCGAGADKACASKLAANMRSLPSLRPPSPSIRSGCRTRAGKTVSSASSESLLHHPPQLAQGSNPEQERKLPSEESSRTTLSAHNSDSAAQAGDFPGRQDKFVTQQVSRGGAQLIRQSALQRAKRPQPEGQFCREHAAMTSEVSVENSAFSTQQPDHSESGAAHGRVQNETEGHTSFLATFSTCTGGAVDETQAFRRVHNLSLQPSRLQSDPPSAACFLGVDVHGRVPEDEKGEGESLPVNQDEQIVPSVLKRLQLQQRSLHRYPFLTSSFPFSRSDLPPFDTQECCWWERKSFRKAARILSRLHSSTEDNRVPCISRHHSGGKRRVKEGRDSPEGKERDPGRDDAAVSSIPRLGENDEGTSRRDSGLCSRSSECGTEYTSWDSAECRDVSPGNRPFLKAKQDGGSVGSSSSSTIPPSCGFSSCGSTPTPPAGGETFAAGPKLRGRDFLRRRPERKVVQKEIAARGRPDFSHVESRVKACCWGPVTVRGSLGAGGQTQGRERFSRSEQQDSPADGGGRIRCGRPSRLSRFAGTGCLKGKVQASTLAAVRPLSARCTPKEDEPKSRSSLRQRVPPRSRQFAPRSATTSCRYSRPSRKSLGSAPLSRSQASASSVTFSSFYAGGPVDLTSSQDELPSFRVSRSSTSISQKRPALAESSSEENESNAMLDGQSYSLNDEPSSSRNSRVRFDNLTGFSDEEEEEGLAGSEEDSLAYPHAQPNNRELTTIESTWPSSPCRVRQSDSPKDAYYKSKTERNISGAPDWPVDEQAMAKMTNQERRAKEHGNHPEKNLCGATRNESFREASAVLMGHAPAQKVSTDQDPLESGTSGVMTHSRKNEMSKKQMLALHVEPVADPSDTMATHLPHNSRSRGVSFAPTPRSVSSEREESPSVSSPELQIGRSMTPTATREGDPSEETTEKREGEEEVSEREEEPGSPRLRRDRAEAGEPLTVGVSVDAHNERYEEDEEGRKAEGPREFGCETARLLLAFETRKRAIEHARLERRCVSRYTPGVPSISETSAFFQMTKARLESDTNDSFYINAICESMRRYEELTQVD</sequence>
<dbReference type="RefSeq" id="XP_067926833.1">
    <property type="nucleotide sequence ID" value="XM_068061190.1"/>
</dbReference>
<proteinExistence type="predicted"/>
<dbReference type="GeneID" id="94424401"/>
<evidence type="ECO:0000313" key="3">
    <source>
        <dbReference type="Proteomes" id="UP000221165"/>
    </source>
</evidence>
<feature type="compositionally biased region" description="Basic and acidic residues" evidence="1">
    <location>
        <begin position="701"/>
        <end position="720"/>
    </location>
</feature>
<feature type="region of interest" description="Disordered" evidence="1">
    <location>
        <begin position="624"/>
        <end position="840"/>
    </location>
</feature>
<feature type="compositionally biased region" description="Low complexity" evidence="1">
    <location>
        <begin position="1525"/>
        <end position="1540"/>
    </location>
</feature>
<feature type="compositionally biased region" description="Polar residues" evidence="1">
    <location>
        <begin position="1833"/>
        <end position="1848"/>
    </location>
</feature>
<protein>
    <submittedName>
        <fullName evidence="2">Uncharacterized protein</fullName>
    </submittedName>
</protein>
<feature type="compositionally biased region" description="Polar residues" evidence="1">
    <location>
        <begin position="267"/>
        <end position="280"/>
    </location>
</feature>
<dbReference type="VEuPathDB" id="ToxoDB:CSUI_000984"/>
<feature type="region of interest" description="Disordered" evidence="1">
    <location>
        <begin position="1608"/>
        <end position="1642"/>
    </location>
</feature>
<feature type="compositionally biased region" description="Basic and acidic residues" evidence="1">
    <location>
        <begin position="490"/>
        <end position="504"/>
    </location>
</feature>
<name>A0A2C6KMB8_9APIC</name>
<feature type="compositionally biased region" description="Basic and acidic residues" evidence="1">
    <location>
        <begin position="1616"/>
        <end position="1625"/>
    </location>
</feature>
<gene>
    <name evidence="2" type="ORF">CSUI_000984</name>
</gene>
<feature type="compositionally biased region" description="Acidic residues" evidence="1">
    <location>
        <begin position="1811"/>
        <end position="1826"/>
    </location>
</feature>
<feature type="compositionally biased region" description="Polar residues" evidence="1">
    <location>
        <begin position="437"/>
        <end position="452"/>
    </location>
</feature>
<feature type="compositionally biased region" description="Basic and acidic residues" evidence="1">
    <location>
        <begin position="1561"/>
        <end position="1586"/>
    </location>
</feature>
<feature type="compositionally biased region" description="Basic and acidic residues" evidence="1">
    <location>
        <begin position="454"/>
        <end position="467"/>
    </location>
</feature>
<feature type="region of interest" description="Disordered" evidence="1">
    <location>
        <begin position="1513"/>
        <end position="1586"/>
    </location>
</feature>
<feature type="region of interest" description="Disordered" evidence="1">
    <location>
        <begin position="1670"/>
        <end position="1723"/>
    </location>
</feature>
<feature type="compositionally biased region" description="Basic and acidic residues" evidence="1">
    <location>
        <begin position="246"/>
        <end position="256"/>
    </location>
</feature>
<feature type="compositionally biased region" description="Basic and acidic residues" evidence="1">
    <location>
        <begin position="212"/>
        <end position="221"/>
    </location>
</feature>
<evidence type="ECO:0000313" key="2">
    <source>
        <dbReference type="EMBL" id="PHJ25161.1"/>
    </source>
</evidence>
<feature type="compositionally biased region" description="Basic and acidic residues" evidence="1">
    <location>
        <begin position="1036"/>
        <end position="1045"/>
    </location>
</feature>
<feature type="compositionally biased region" description="Polar residues" evidence="1">
    <location>
        <begin position="1260"/>
        <end position="1272"/>
    </location>
</feature>
<feature type="non-terminal residue" evidence="2">
    <location>
        <position position="1"/>
    </location>
</feature>
<feature type="compositionally biased region" description="Basic and acidic residues" evidence="1">
    <location>
        <begin position="305"/>
        <end position="331"/>
    </location>
</feature>
<feature type="region of interest" description="Disordered" evidence="1">
    <location>
        <begin position="1260"/>
        <end position="1285"/>
    </location>
</feature>
<feature type="region of interest" description="Disordered" evidence="1">
    <location>
        <begin position="1928"/>
        <end position="2089"/>
    </location>
</feature>
<dbReference type="EMBL" id="MIGC01000390">
    <property type="protein sequence ID" value="PHJ25161.1"/>
    <property type="molecule type" value="Genomic_DNA"/>
</dbReference>
<feature type="region of interest" description="Disordered" evidence="1">
    <location>
        <begin position="1090"/>
        <end position="1122"/>
    </location>
</feature>
<feature type="compositionally biased region" description="Low complexity" evidence="1">
    <location>
        <begin position="1752"/>
        <end position="1766"/>
    </location>
</feature>
<feature type="compositionally biased region" description="Basic and acidic residues" evidence="1">
    <location>
        <begin position="388"/>
        <end position="404"/>
    </location>
</feature>
<evidence type="ECO:0000256" key="1">
    <source>
        <dbReference type="SAM" id="MobiDB-lite"/>
    </source>
</evidence>
<feature type="region of interest" description="Disordered" evidence="1">
    <location>
        <begin position="1036"/>
        <end position="1077"/>
    </location>
</feature>
<feature type="compositionally biased region" description="Low complexity" evidence="1">
    <location>
        <begin position="1"/>
        <end position="19"/>
    </location>
</feature>
<feature type="region of interest" description="Disordered" evidence="1">
    <location>
        <begin position="90"/>
        <end position="510"/>
    </location>
</feature>
<feature type="region of interest" description="Disordered" evidence="1">
    <location>
        <begin position="1429"/>
        <end position="1491"/>
    </location>
</feature>
<feature type="region of interest" description="Disordered" evidence="1">
    <location>
        <begin position="586"/>
        <end position="606"/>
    </location>
</feature>
<feature type="compositionally biased region" description="Basic and acidic residues" evidence="1">
    <location>
        <begin position="124"/>
        <end position="134"/>
    </location>
</feature>
<feature type="region of interest" description="Disordered" evidence="1">
    <location>
        <begin position="1138"/>
        <end position="1214"/>
    </location>
</feature>
<feature type="compositionally biased region" description="Basic and acidic residues" evidence="1">
    <location>
        <begin position="1446"/>
        <end position="1463"/>
    </location>
</feature>
<feature type="compositionally biased region" description="Polar residues" evidence="1">
    <location>
        <begin position="38"/>
        <end position="54"/>
    </location>
</feature>
<feature type="compositionally biased region" description="Polar residues" evidence="1">
    <location>
        <begin position="1195"/>
        <end position="1206"/>
    </location>
</feature>
<feature type="compositionally biased region" description="Polar residues" evidence="1">
    <location>
        <begin position="666"/>
        <end position="675"/>
    </location>
</feature>
<feature type="compositionally biased region" description="Basic and acidic residues" evidence="1">
    <location>
        <begin position="1854"/>
        <end position="1870"/>
    </location>
</feature>
<reference evidence="2 3" key="1">
    <citation type="journal article" date="2017" name="Int. J. Parasitol.">
        <title>The genome of the protozoan parasite Cystoisospora suis and a reverse vaccinology approach to identify vaccine candidates.</title>
        <authorList>
            <person name="Palmieri N."/>
            <person name="Shrestha A."/>
            <person name="Ruttkowski B."/>
            <person name="Beck T."/>
            <person name="Vogl C."/>
            <person name="Tomley F."/>
            <person name="Blake D.P."/>
            <person name="Joachim A."/>
        </authorList>
    </citation>
    <scope>NUCLEOTIDE SEQUENCE [LARGE SCALE GENOMIC DNA]</scope>
    <source>
        <strain evidence="2 3">Wien I</strain>
    </source>
</reference>
<keyword evidence="3" id="KW-1185">Reference proteome</keyword>
<feature type="compositionally biased region" description="Basic and acidic residues" evidence="1">
    <location>
        <begin position="2023"/>
        <end position="2037"/>
    </location>
</feature>
<comment type="caution">
    <text evidence="2">The sequence shown here is derived from an EMBL/GenBank/DDBJ whole genome shotgun (WGS) entry which is preliminary data.</text>
</comment>
<feature type="compositionally biased region" description="Basic and acidic residues" evidence="1">
    <location>
        <begin position="1183"/>
        <end position="1194"/>
    </location>
</feature>
<feature type="compositionally biased region" description="Polar residues" evidence="1">
    <location>
        <begin position="1930"/>
        <end position="1946"/>
    </location>
</feature>
<feature type="compositionally biased region" description="Basic residues" evidence="1">
    <location>
        <begin position="1434"/>
        <end position="1445"/>
    </location>
</feature>
<feature type="region of interest" description="Disordered" evidence="1">
    <location>
        <begin position="1741"/>
        <end position="1880"/>
    </location>
</feature>
<feature type="compositionally biased region" description="Polar residues" evidence="1">
    <location>
        <begin position="1786"/>
        <end position="1799"/>
    </location>
</feature>
<feature type="compositionally biased region" description="Low complexity" evidence="1">
    <location>
        <begin position="1090"/>
        <end position="1099"/>
    </location>
</feature>
<feature type="region of interest" description="Disordered" evidence="1">
    <location>
        <begin position="1"/>
        <end position="72"/>
    </location>
</feature>
<feature type="compositionally biased region" description="Acidic residues" evidence="1">
    <location>
        <begin position="2038"/>
        <end position="2048"/>
    </location>
</feature>
<feature type="compositionally biased region" description="Polar residues" evidence="1">
    <location>
        <begin position="479"/>
        <end position="489"/>
    </location>
</feature>
<feature type="compositionally biased region" description="Polar residues" evidence="1">
    <location>
        <begin position="111"/>
        <end position="123"/>
    </location>
</feature>